<keyword evidence="7" id="KW-1185">Reference proteome</keyword>
<dbReference type="AlphaFoldDB" id="A0A078AMJ4"/>
<dbReference type="EMBL" id="CCKQ01011571">
    <property type="protein sequence ID" value="CDW83146.1"/>
    <property type="molecule type" value="Genomic_DNA"/>
</dbReference>
<proteinExistence type="predicted"/>
<gene>
    <name evidence="6" type="primary">Contig4469.g4765</name>
    <name evidence="6" type="ORF">STYLEM_12185</name>
</gene>
<evidence type="ECO:0000256" key="4">
    <source>
        <dbReference type="ARBA" id="ARBA00023098"/>
    </source>
</evidence>
<dbReference type="PANTHER" id="PTHR10272">
    <property type="entry name" value="PLATELET-ACTIVATING FACTOR ACETYLHYDROLASE"/>
    <property type="match status" value="1"/>
</dbReference>
<dbReference type="Proteomes" id="UP000039865">
    <property type="component" value="Unassembled WGS sequence"/>
</dbReference>
<evidence type="ECO:0000256" key="5">
    <source>
        <dbReference type="SAM" id="Phobius"/>
    </source>
</evidence>
<keyword evidence="5" id="KW-1133">Transmembrane helix</keyword>
<dbReference type="SUPFAM" id="SSF53474">
    <property type="entry name" value="alpha/beta-Hydrolases"/>
    <property type="match status" value="1"/>
</dbReference>
<evidence type="ECO:0000313" key="6">
    <source>
        <dbReference type="EMBL" id="CDW83146.1"/>
    </source>
</evidence>
<evidence type="ECO:0000256" key="2">
    <source>
        <dbReference type="ARBA" id="ARBA00022801"/>
    </source>
</evidence>
<dbReference type="GO" id="GO:0016042">
    <property type="term" value="P:lipid catabolic process"/>
    <property type="evidence" value="ECO:0007669"/>
    <property type="project" value="UniProtKB-KW"/>
</dbReference>
<feature type="transmembrane region" description="Helical" evidence="5">
    <location>
        <begin position="6"/>
        <end position="22"/>
    </location>
</feature>
<organism evidence="6 7">
    <name type="scientific">Stylonychia lemnae</name>
    <name type="common">Ciliate</name>
    <dbReference type="NCBI Taxonomy" id="5949"/>
    <lineage>
        <taxon>Eukaryota</taxon>
        <taxon>Sar</taxon>
        <taxon>Alveolata</taxon>
        <taxon>Ciliophora</taxon>
        <taxon>Intramacronucleata</taxon>
        <taxon>Spirotrichea</taxon>
        <taxon>Stichotrichia</taxon>
        <taxon>Sporadotrichida</taxon>
        <taxon>Oxytrichidae</taxon>
        <taxon>Stylonychinae</taxon>
        <taxon>Stylonychia</taxon>
    </lineage>
</organism>
<evidence type="ECO:0000256" key="3">
    <source>
        <dbReference type="ARBA" id="ARBA00022963"/>
    </source>
</evidence>
<dbReference type="EC" id="3.1.1.47" evidence="1"/>
<dbReference type="Pfam" id="PF03403">
    <property type="entry name" value="PAF-AH_p_II"/>
    <property type="match status" value="1"/>
</dbReference>
<evidence type="ECO:0000256" key="1">
    <source>
        <dbReference type="ARBA" id="ARBA00013201"/>
    </source>
</evidence>
<name>A0A078AMJ4_STYLE</name>
<dbReference type="OrthoDB" id="2363873at2759"/>
<feature type="transmembrane region" description="Helical" evidence="5">
    <location>
        <begin position="50"/>
        <end position="70"/>
    </location>
</feature>
<dbReference type="GO" id="GO:0003847">
    <property type="term" value="F:1-alkyl-2-acetylglycerophosphocholine esterase activity"/>
    <property type="evidence" value="ECO:0007669"/>
    <property type="project" value="UniProtKB-EC"/>
</dbReference>
<evidence type="ECO:0000313" key="7">
    <source>
        <dbReference type="Proteomes" id="UP000039865"/>
    </source>
</evidence>
<keyword evidence="5" id="KW-0472">Membrane</keyword>
<sequence>MPELHQLLYFTNIISIFFGLWYEGIRMCQFPNVISILFVSSILELYRKYFLLKIINVILFSISLIGFFMFGDYQFERYPKGFDPYRVGFKKIKSDKNGNTVGVFYPIDIAYYEKHKNDKKFYKLDRSVYSELMKGFSNLFQLGQKETKEISSLVMRPMMNHTLDIIENAPLAAPFLNREKELIPIVFSHSLGGYHMSQTMTMMDYAKHGYIVFGPDHQDGSCLMTFDKDGKVILFDNKHKIAEKPIRVQQLNRRVEEIITFMDELLQQNIVEKKLGFLDIKFATDKLIISGMSFGGITALKVAQKDMRPRAVLVFDPWLFPCFEEIYGGGVKIFQPIQVIFTEYFPKFTHPLDIFGCMKKLLDDSMNLKNEVLILKTGYHTDIVDYVLFQNLEFTLIEKRELYFDRHDIYFTANQLALHYLAKLDNATSHSAIEILKQLDFRFKKYVKYDLEYDPSKPLDQNQKDIDEQEAKIIKPHVIYPKQ</sequence>
<accession>A0A078AMJ4</accession>
<dbReference type="InParanoid" id="A0A078AMJ4"/>
<dbReference type="InterPro" id="IPR029058">
    <property type="entry name" value="AB_hydrolase_fold"/>
</dbReference>
<keyword evidence="5" id="KW-0812">Transmembrane</keyword>
<keyword evidence="3" id="KW-0442">Lipid degradation</keyword>
<dbReference type="Gene3D" id="3.40.50.1820">
    <property type="entry name" value="alpha/beta hydrolase"/>
    <property type="match status" value="1"/>
</dbReference>
<keyword evidence="4" id="KW-0443">Lipid metabolism</keyword>
<reference evidence="6 7" key="1">
    <citation type="submission" date="2014-06" db="EMBL/GenBank/DDBJ databases">
        <authorList>
            <person name="Swart Estienne"/>
        </authorList>
    </citation>
    <scope>NUCLEOTIDE SEQUENCE [LARGE SCALE GENOMIC DNA]</scope>
    <source>
        <strain evidence="6 7">130c</strain>
    </source>
</reference>
<protein>
    <recommendedName>
        <fullName evidence="1">1-alkyl-2-acetylglycerophosphocholine esterase</fullName>
        <ecNumber evidence="1">3.1.1.47</ecNumber>
    </recommendedName>
</protein>
<dbReference type="PANTHER" id="PTHR10272:SF0">
    <property type="entry name" value="PLATELET-ACTIVATING FACTOR ACETYLHYDROLASE"/>
    <property type="match status" value="1"/>
</dbReference>
<keyword evidence="2 6" id="KW-0378">Hydrolase</keyword>